<feature type="domain" description="ABC transporter" evidence="4">
    <location>
        <begin position="4"/>
        <end position="237"/>
    </location>
</feature>
<dbReference type="KEGG" id="sgrg:L0C25_20955"/>
<dbReference type="AlphaFoldDB" id="A0AA46YKU5"/>
<dbReference type="GO" id="GO:0005524">
    <property type="term" value="F:ATP binding"/>
    <property type="evidence" value="ECO:0007669"/>
    <property type="project" value="UniProtKB-KW"/>
</dbReference>
<protein>
    <submittedName>
        <fullName evidence="5">ABC transporter ATP-binding protein</fullName>
    </submittedName>
</protein>
<dbReference type="PANTHER" id="PTHR42788">
    <property type="entry name" value="TAURINE IMPORT ATP-BINDING PROTEIN-RELATED"/>
    <property type="match status" value="1"/>
</dbReference>
<dbReference type="EMBL" id="CP094970">
    <property type="protein sequence ID" value="UYM04964.1"/>
    <property type="molecule type" value="Genomic_DNA"/>
</dbReference>
<evidence type="ECO:0000313" key="5">
    <source>
        <dbReference type="EMBL" id="UYM04964.1"/>
    </source>
</evidence>
<dbReference type="Pfam" id="PF00005">
    <property type="entry name" value="ABC_tran"/>
    <property type="match status" value="1"/>
</dbReference>
<dbReference type="PROSITE" id="PS00211">
    <property type="entry name" value="ABC_TRANSPORTER_1"/>
    <property type="match status" value="1"/>
</dbReference>
<dbReference type="InterPro" id="IPR017871">
    <property type="entry name" value="ABC_transporter-like_CS"/>
</dbReference>
<keyword evidence="3 5" id="KW-0067">ATP-binding</keyword>
<dbReference type="Gene3D" id="3.40.50.300">
    <property type="entry name" value="P-loop containing nucleotide triphosphate hydrolases"/>
    <property type="match status" value="1"/>
</dbReference>
<name>A0AA46YKU5_9ACTN</name>
<dbReference type="PROSITE" id="PS50893">
    <property type="entry name" value="ABC_TRANSPORTER_2"/>
    <property type="match status" value="1"/>
</dbReference>
<evidence type="ECO:0000256" key="3">
    <source>
        <dbReference type="ARBA" id="ARBA00022840"/>
    </source>
</evidence>
<dbReference type="InterPro" id="IPR027417">
    <property type="entry name" value="P-loop_NTPase"/>
</dbReference>
<evidence type="ECO:0000256" key="1">
    <source>
        <dbReference type="ARBA" id="ARBA00022448"/>
    </source>
</evidence>
<sequence>MTALTVKGLRQTYDDPYSGEATTAVGDVTFDVGEGEFVSLIGPSGCGKTTVLNVVAGFIQATDGTVEMAGKPVTAPGPERGVVFQDFALFPWMTAEGNVAFGLKMQGVPRSERRTRAREMLRLVGLEGNESKYPHELSGGMRQRAGVARVLATEPAMMLMDEPFASIDAQTRRVLQQEVLRIWEQDRTTVLFVTHDVDEAIFMADRIIVLGGRPSTVEANIVVDLPRPRTWRDVQVDSTFLDLRNELLVRLGVEDGVEAR</sequence>
<dbReference type="PANTHER" id="PTHR42788:SF13">
    <property type="entry name" value="ALIPHATIC SULFONATES IMPORT ATP-BINDING PROTEIN SSUB"/>
    <property type="match status" value="1"/>
</dbReference>
<dbReference type="Proteomes" id="UP001164390">
    <property type="component" value="Chromosome"/>
</dbReference>
<dbReference type="InterPro" id="IPR050166">
    <property type="entry name" value="ABC_transporter_ATP-bind"/>
</dbReference>
<accession>A0AA46YKU5</accession>
<organism evidence="5 6">
    <name type="scientific">Solicola gregarius</name>
    <dbReference type="NCBI Taxonomy" id="2908642"/>
    <lineage>
        <taxon>Bacteria</taxon>
        <taxon>Bacillati</taxon>
        <taxon>Actinomycetota</taxon>
        <taxon>Actinomycetes</taxon>
        <taxon>Propionibacteriales</taxon>
        <taxon>Nocardioidaceae</taxon>
        <taxon>Solicola</taxon>
    </lineage>
</organism>
<dbReference type="GO" id="GO:0016887">
    <property type="term" value="F:ATP hydrolysis activity"/>
    <property type="evidence" value="ECO:0007669"/>
    <property type="project" value="InterPro"/>
</dbReference>
<gene>
    <name evidence="5" type="ORF">L0C25_20955</name>
</gene>
<evidence type="ECO:0000256" key="2">
    <source>
        <dbReference type="ARBA" id="ARBA00022741"/>
    </source>
</evidence>
<dbReference type="SUPFAM" id="SSF52540">
    <property type="entry name" value="P-loop containing nucleoside triphosphate hydrolases"/>
    <property type="match status" value="1"/>
</dbReference>
<keyword evidence="6" id="KW-1185">Reference proteome</keyword>
<evidence type="ECO:0000313" key="6">
    <source>
        <dbReference type="Proteomes" id="UP001164390"/>
    </source>
</evidence>
<dbReference type="CDD" id="cd03293">
    <property type="entry name" value="ABC_NrtD_SsuB_transporters"/>
    <property type="match status" value="1"/>
</dbReference>
<proteinExistence type="predicted"/>
<dbReference type="RefSeq" id="WP_271633727.1">
    <property type="nucleotide sequence ID" value="NZ_CP094970.1"/>
</dbReference>
<reference evidence="5" key="1">
    <citation type="submission" date="2022-01" db="EMBL/GenBank/DDBJ databases">
        <title>Nocardioidaceae gen. sp. A5X3R13.</title>
        <authorList>
            <person name="Lopez Marin M.A."/>
            <person name="Uhlik O."/>
        </authorList>
    </citation>
    <scope>NUCLEOTIDE SEQUENCE</scope>
    <source>
        <strain evidence="5">A5X3R13</strain>
    </source>
</reference>
<dbReference type="InterPro" id="IPR003439">
    <property type="entry name" value="ABC_transporter-like_ATP-bd"/>
</dbReference>
<keyword evidence="2" id="KW-0547">Nucleotide-binding</keyword>
<dbReference type="SMART" id="SM00382">
    <property type="entry name" value="AAA"/>
    <property type="match status" value="1"/>
</dbReference>
<dbReference type="InterPro" id="IPR003593">
    <property type="entry name" value="AAA+_ATPase"/>
</dbReference>
<keyword evidence="1" id="KW-0813">Transport</keyword>
<evidence type="ECO:0000259" key="4">
    <source>
        <dbReference type="PROSITE" id="PS50893"/>
    </source>
</evidence>